<sequence length="57" mass="6481">YAVKQEIKDKKVVIHHINTKKQVADGFTKALDRQAFNCFVKLLGIVNITKNTPLDVQ</sequence>
<accession>A0A6A6GST2</accession>
<dbReference type="EMBL" id="ML992008">
    <property type="protein sequence ID" value="KAF2228393.1"/>
    <property type="molecule type" value="Genomic_DNA"/>
</dbReference>
<dbReference type="AlphaFoldDB" id="A0A6A6GST2"/>
<reference evidence="1" key="1">
    <citation type="journal article" date="2020" name="Stud. Mycol.">
        <title>101 Dothideomycetes genomes: a test case for predicting lifestyles and emergence of pathogens.</title>
        <authorList>
            <person name="Haridas S."/>
            <person name="Albert R."/>
            <person name="Binder M."/>
            <person name="Bloem J."/>
            <person name="Labutti K."/>
            <person name="Salamov A."/>
            <person name="Andreopoulos B."/>
            <person name="Baker S."/>
            <person name="Barry K."/>
            <person name="Bills G."/>
            <person name="Bluhm B."/>
            <person name="Cannon C."/>
            <person name="Castanera R."/>
            <person name="Culley D."/>
            <person name="Daum C."/>
            <person name="Ezra D."/>
            <person name="Gonzalez J."/>
            <person name="Henrissat B."/>
            <person name="Kuo A."/>
            <person name="Liang C."/>
            <person name="Lipzen A."/>
            <person name="Lutzoni F."/>
            <person name="Magnuson J."/>
            <person name="Mondo S."/>
            <person name="Nolan M."/>
            <person name="Ohm R."/>
            <person name="Pangilinan J."/>
            <person name="Park H.-J."/>
            <person name="Ramirez L."/>
            <person name="Alfaro M."/>
            <person name="Sun H."/>
            <person name="Tritt A."/>
            <person name="Yoshinaga Y."/>
            <person name="Zwiers L.-H."/>
            <person name="Turgeon B."/>
            <person name="Goodwin S."/>
            <person name="Spatafora J."/>
            <person name="Crous P."/>
            <person name="Grigoriev I."/>
        </authorList>
    </citation>
    <scope>NUCLEOTIDE SEQUENCE</scope>
    <source>
        <strain evidence="1">Tuck. ex Michener</strain>
    </source>
</reference>
<dbReference type="Proteomes" id="UP000800092">
    <property type="component" value="Unassembled WGS sequence"/>
</dbReference>
<evidence type="ECO:0000313" key="1">
    <source>
        <dbReference type="EMBL" id="KAF2228393.1"/>
    </source>
</evidence>
<dbReference type="OrthoDB" id="4362974at2759"/>
<organism evidence="1 2">
    <name type="scientific">Viridothelium virens</name>
    <name type="common">Speckled blister lichen</name>
    <name type="synonym">Trypethelium virens</name>
    <dbReference type="NCBI Taxonomy" id="1048519"/>
    <lineage>
        <taxon>Eukaryota</taxon>
        <taxon>Fungi</taxon>
        <taxon>Dikarya</taxon>
        <taxon>Ascomycota</taxon>
        <taxon>Pezizomycotina</taxon>
        <taxon>Dothideomycetes</taxon>
        <taxon>Dothideomycetes incertae sedis</taxon>
        <taxon>Trypetheliales</taxon>
        <taxon>Trypetheliaceae</taxon>
        <taxon>Viridothelium</taxon>
    </lineage>
</organism>
<evidence type="ECO:0000313" key="2">
    <source>
        <dbReference type="Proteomes" id="UP000800092"/>
    </source>
</evidence>
<proteinExistence type="predicted"/>
<gene>
    <name evidence="1" type="ORF">EV356DRAFT_458006</name>
</gene>
<feature type="non-terminal residue" evidence="1">
    <location>
        <position position="1"/>
    </location>
</feature>
<name>A0A6A6GST2_VIRVR</name>
<keyword evidence="2" id="KW-1185">Reference proteome</keyword>
<protein>
    <submittedName>
        <fullName evidence="1">Uncharacterized protein</fullName>
    </submittedName>
</protein>